<dbReference type="InterPro" id="IPR003646">
    <property type="entry name" value="SH3-like_bac-type"/>
</dbReference>
<dbReference type="Proteomes" id="UP000472521">
    <property type="component" value="Unassembled WGS sequence"/>
</dbReference>
<gene>
    <name evidence="1" type="ORF">FCV25_18895</name>
</gene>
<dbReference type="Pfam" id="PF08239">
    <property type="entry name" value="SH3_3"/>
    <property type="match status" value="1"/>
</dbReference>
<evidence type="ECO:0000313" key="1">
    <source>
        <dbReference type="EMBL" id="NFF03731.1"/>
    </source>
</evidence>
<name>A0A6B4XVZ6_CLOBO</name>
<dbReference type="EMBL" id="SWND01000025">
    <property type="protein sequence ID" value="NFF03731.1"/>
    <property type="molecule type" value="Genomic_DNA"/>
</dbReference>
<dbReference type="Gene3D" id="2.30.30.40">
    <property type="entry name" value="SH3 Domains"/>
    <property type="match status" value="1"/>
</dbReference>
<reference evidence="1 2" key="1">
    <citation type="submission" date="2019-04" db="EMBL/GenBank/DDBJ databases">
        <title>Genome sequencing of Clostridium botulinum Groups I-IV and Clostridium butyricum.</title>
        <authorList>
            <person name="Brunt J."/>
            <person name="Van Vliet A.H.M."/>
            <person name="Stringer S.C."/>
            <person name="Carter A.T."/>
            <person name="Peck M.W."/>
        </authorList>
    </citation>
    <scope>NUCLEOTIDE SEQUENCE [LARGE SCALE GENOMIC DNA]</scope>
    <source>
        <strain evidence="1 2">IFR 18/054</strain>
    </source>
</reference>
<sequence>MCRGVILMINKKIVASLLMATCIFSAGGGLFGMAANADTLNNNVAETSNIETTINDDDIVISPRIAGMVTVTSKSGANIRKGAGTNFSKINPAARYGEELDYCGKTKKGTDGVNWYQVEWQGQYGWISSSVSSLG</sequence>
<protein>
    <submittedName>
        <fullName evidence="1">SH3 domain-containing protein</fullName>
    </submittedName>
</protein>
<proteinExistence type="predicted"/>
<organism evidence="1 2">
    <name type="scientific">Clostridium botulinum</name>
    <dbReference type="NCBI Taxonomy" id="1491"/>
    <lineage>
        <taxon>Bacteria</taxon>
        <taxon>Bacillati</taxon>
        <taxon>Bacillota</taxon>
        <taxon>Clostridia</taxon>
        <taxon>Eubacteriales</taxon>
        <taxon>Clostridiaceae</taxon>
        <taxon>Clostridium</taxon>
    </lineage>
</organism>
<accession>A0A6B4XVZ6</accession>
<evidence type="ECO:0000313" key="2">
    <source>
        <dbReference type="Proteomes" id="UP000472521"/>
    </source>
</evidence>
<dbReference type="SMART" id="SM00287">
    <property type="entry name" value="SH3b"/>
    <property type="match status" value="1"/>
</dbReference>
<comment type="caution">
    <text evidence="1">The sequence shown here is derived from an EMBL/GenBank/DDBJ whole genome shotgun (WGS) entry which is preliminary data.</text>
</comment>
<dbReference type="PROSITE" id="PS51781">
    <property type="entry name" value="SH3B"/>
    <property type="match status" value="1"/>
</dbReference>
<dbReference type="AlphaFoldDB" id="A0A6B4XVZ6"/>